<dbReference type="GO" id="GO:0019284">
    <property type="term" value="P:L-methionine salvage from S-adenosylmethionine"/>
    <property type="evidence" value="ECO:0007669"/>
    <property type="project" value="TreeGrafter"/>
</dbReference>
<dbReference type="InterPro" id="IPR000845">
    <property type="entry name" value="Nucleoside_phosphorylase_d"/>
</dbReference>
<dbReference type="GO" id="GO:0005829">
    <property type="term" value="C:cytosol"/>
    <property type="evidence" value="ECO:0007669"/>
    <property type="project" value="TreeGrafter"/>
</dbReference>
<dbReference type="PANTHER" id="PTHR46832:SF1">
    <property type="entry name" value="5'-METHYLTHIOADENOSINE_S-ADENOSYLHOMOCYSTEINE NUCLEOSIDASE"/>
    <property type="match status" value="1"/>
</dbReference>
<organism evidence="2 3">
    <name type="scientific">Legionella fallonii LLAP-10</name>
    <dbReference type="NCBI Taxonomy" id="1212491"/>
    <lineage>
        <taxon>Bacteria</taxon>
        <taxon>Pseudomonadati</taxon>
        <taxon>Pseudomonadota</taxon>
        <taxon>Gammaproteobacteria</taxon>
        <taxon>Legionellales</taxon>
        <taxon>Legionellaceae</taxon>
        <taxon>Legionella</taxon>
    </lineage>
</organism>
<dbReference type="STRING" id="1212491.LFA_3656"/>
<evidence type="ECO:0000259" key="1">
    <source>
        <dbReference type="Pfam" id="PF01048"/>
    </source>
</evidence>
<dbReference type="RefSeq" id="WP_045097192.1">
    <property type="nucleotide sequence ID" value="NZ_LN614827.1"/>
</dbReference>
<dbReference type="AlphaFoldDB" id="A0A098GBW9"/>
<dbReference type="GO" id="GO:0008930">
    <property type="term" value="F:methylthioadenosine nucleosidase activity"/>
    <property type="evidence" value="ECO:0007669"/>
    <property type="project" value="TreeGrafter"/>
</dbReference>
<dbReference type="InterPro" id="IPR035994">
    <property type="entry name" value="Nucleoside_phosphorylase_sf"/>
</dbReference>
<dbReference type="Gene3D" id="3.40.50.1580">
    <property type="entry name" value="Nucleoside phosphorylase domain"/>
    <property type="match status" value="1"/>
</dbReference>
<dbReference type="Proteomes" id="UP000032430">
    <property type="component" value="Chromosome I"/>
</dbReference>
<dbReference type="PANTHER" id="PTHR46832">
    <property type="entry name" value="5'-METHYLTHIOADENOSINE/S-ADENOSYLHOMOCYSTEINE NUCLEOSIDASE"/>
    <property type="match status" value="1"/>
</dbReference>
<dbReference type="GO" id="GO:0008782">
    <property type="term" value="F:adenosylhomocysteine nucleosidase activity"/>
    <property type="evidence" value="ECO:0007669"/>
    <property type="project" value="TreeGrafter"/>
</dbReference>
<dbReference type="OrthoDB" id="2374434at2"/>
<dbReference type="KEGG" id="lfa:LFA_3656"/>
<feature type="domain" description="Nucleoside phosphorylase" evidence="1">
    <location>
        <begin position="23"/>
        <end position="188"/>
    </location>
</feature>
<evidence type="ECO:0000313" key="2">
    <source>
        <dbReference type="EMBL" id="CEG58981.1"/>
    </source>
</evidence>
<accession>A0A098GBW9</accession>
<protein>
    <submittedName>
        <fullName evidence="2">Putative Hopanoid-associated phosphorylase</fullName>
    </submittedName>
</protein>
<gene>
    <name evidence="2" type="ORF">LFA_3656</name>
</gene>
<reference evidence="3" key="1">
    <citation type="submission" date="2014-09" db="EMBL/GenBank/DDBJ databases">
        <authorList>
            <person name="Gomez-Valero L."/>
        </authorList>
    </citation>
    <scope>NUCLEOTIDE SEQUENCE [LARGE SCALE GENOMIC DNA]</scope>
    <source>
        <strain evidence="3">ATCC700992</strain>
    </source>
</reference>
<dbReference type="CDD" id="cd17768">
    <property type="entry name" value="adenosylhopane_nucleosidase_HpnG-like"/>
    <property type="match status" value="1"/>
</dbReference>
<proteinExistence type="predicted"/>
<dbReference type="GO" id="GO:0009116">
    <property type="term" value="P:nucleoside metabolic process"/>
    <property type="evidence" value="ECO:0007669"/>
    <property type="project" value="InterPro"/>
</dbReference>
<dbReference type="SUPFAM" id="SSF53167">
    <property type="entry name" value="Purine and uridine phosphorylases"/>
    <property type="match status" value="1"/>
</dbReference>
<evidence type="ECO:0000313" key="3">
    <source>
        <dbReference type="Proteomes" id="UP000032430"/>
    </source>
</evidence>
<keyword evidence="3" id="KW-1185">Reference proteome</keyword>
<name>A0A098GBW9_9GAMM</name>
<sequence>MFGILIAMPTEARCFSSSFCSIGEVYTFTPKALVAVSGMGELASQAAQTLIKKGVTCLISCGTAVGLAPSIKPGTLCVPQKILNHSKEVYYCDNDWRQQLLTGSSNKISLDEGNLIHTPNILTTSNEKQTLHDSSGAIAADMESLFIAQEAKRHQIPFVALRVVIDDAHFTMPKQLTEAVSSNGEVAIRKILLSLGKQPKLIYPLTTLAINFNKTRKVLKTISQMKMFVS</sequence>
<dbReference type="HOGENOM" id="CLU_031248_4_2_6"/>
<dbReference type="Pfam" id="PF01048">
    <property type="entry name" value="PNP_UDP_1"/>
    <property type="match status" value="1"/>
</dbReference>
<dbReference type="EMBL" id="LN614827">
    <property type="protein sequence ID" value="CEG58981.1"/>
    <property type="molecule type" value="Genomic_DNA"/>
</dbReference>